<proteinExistence type="predicted"/>
<keyword evidence="1" id="KW-0472">Membrane</keyword>
<feature type="transmembrane region" description="Helical" evidence="1">
    <location>
        <begin position="294"/>
        <end position="324"/>
    </location>
</feature>
<dbReference type="EMBL" id="CAJNOJ010000262">
    <property type="protein sequence ID" value="CAF1349420.1"/>
    <property type="molecule type" value="Genomic_DNA"/>
</dbReference>
<name>A0A815HB24_ADIRI</name>
<feature type="transmembrane region" description="Helical" evidence="1">
    <location>
        <begin position="260"/>
        <end position="282"/>
    </location>
</feature>
<feature type="transmembrane region" description="Helical" evidence="1">
    <location>
        <begin position="216"/>
        <end position="239"/>
    </location>
</feature>
<keyword evidence="1" id="KW-1133">Transmembrane helix</keyword>
<evidence type="ECO:0000313" key="2">
    <source>
        <dbReference type="EMBL" id="CAF1349420.1"/>
    </source>
</evidence>
<comment type="caution">
    <text evidence="2">The sequence shown here is derived from an EMBL/GenBank/DDBJ whole genome shotgun (WGS) entry which is preliminary data.</text>
</comment>
<dbReference type="AlphaFoldDB" id="A0A815HB24"/>
<dbReference type="Proteomes" id="UP000663852">
    <property type="component" value="Unassembled WGS sequence"/>
</dbReference>
<dbReference type="OrthoDB" id="10062408at2759"/>
<protein>
    <submittedName>
        <fullName evidence="2">Uncharacterized protein</fullName>
    </submittedName>
</protein>
<evidence type="ECO:0000256" key="1">
    <source>
        <dbReference type="SAM" id="Phobius"/>
    </source>
</evidence>
<reference evidence="2" key="1">
    <citation type="submission" date="2021-02" db="EMBL/GenBank/DDBJ databases">
        <authorList>
            <person name="Nowell W R."/>
        </authorList>
    </citation>
    <scope>NUCLEOTIDE SEQUENCE</scope>
</reference>
<keyword evidence="1" id="KW-0812">Transmembrane</keyword>
<gene>
    <name evidence="2" type="ORF">EDS130_LOCUS33191</name>
</gene>
<accession>A0A815HB24</accession>
<feature type="transmembrane region" description="Helical" evidence="1">
    <location>
        <begin position="336"/>
        <end position="359"/>
    </location>
</feature>
<sequence>MGAGESSNNEDFTGPVPIRIQNANPLLFTLPQEHMNIQPYWIMIVQLILKDIIFQRIWNRIRYGTWSTTQEIAAGHYILRKKRAKIQEVLELNRQFQHQLRGRQRRDPRYVRMKSFQDALVTPGSLIRPRFWTTNSLREHQARQAHQENILMIELEKAQRALDLLYGKLKFDLFDLLIHSLPLFAHTIWYFYIQSSCIGAEKANEWNCYNAFGYRLYNYIFVPYCAFFWLVVTKLYVYFRVRQHVQKVHKESLRKTIEHHIGLWPSLLTIIVVGLPLVPYIFTNVIPMAATYVFMIIIYIVLWLAALVFCVIVSFIPIIGPILLGTVKVLPEEDRPIASIVLMFPFTLLTLPILISVFFNYSQYLYYGNDYYGTMKDEFDSRNTTIYFKILQASINEKFHTSLNFV</sequence>
<evidence type="ECO:0000313" key="3">
    <source>
        <dbReference type="Proteomes" id="UP000663852"/>
    </source>
</evidence>
<organism evidence="2 3">
    <name type="scientific">Adineta ricciae</name>
    <name type="common">Rotifer</name>
    <dbReference type="NCBI Taxonomy" id="249248"/>
    <lineage>
        <taxon>Eukaryota</taxon>
        <taxon>Metazoa</taxon>
        <taxon>Spiralia</taxon>
        <taxon>Gnathifera</taxon>
        <taxon>Rotifera</taxon>
        <taxon>Eurotatoria</taxon>
        <taxon>Bdelloidea</taxon>
        <taxon>Adinetida</taxon>
        <taxon>Adinetidae</taxon>
        <taxon>Adineta</taxon>
    </lineage>
</organism>